<comment type="caution">
    <text evidence="5">The sequence shown here is derived from an EMBL/GenBank/DDBJ whole genome shotgun (WGS) entry which is preliminary data.</text>
</comment>
<evidence type="ECO:0000256" key="3">
    <source>
        <dbReference type="ARBA" id="ARBA00022840"/>
    </source>
</evidence>
<dbReference type="InterPro" id="IPR000719">
    <property type="entry name" value="Prot_kinase_dom"/>
</dbReference>
<evidence type="ECO:0000259" key="4">
    <source>
        <dbReference type="PROSITE" id="PS50011"/>
    </source>
</evidence>
<evidence type="ECO:0000313" key="6">
    <source>
        <dbReference type="Proteomes" id="UP001054252"/>
    </source>
</evidence>
<dbReference type="PANTHER" id="PTHR47989">
    <property type="entry name" value="OS01G0750732 PROTEIN"/>
    <property type="match status" value="1"/>
</dbReference>
<dbReference type="InterPro" id="IPR008271">
    <property type="entry name" value="Ser/Thr_kinase_AS"/>
</dbReference>
<dbReference type="AlphaFoldDB" id="A0AAV5IAD3"/>
<dbReference type="EMBL" id="BPVZ01000008">
    <property type="protein sequence ID" value="GKU94817.1"/>
    <property type="molecule type" value="Genomic_DNA"/>
</dbReference>
<dbReference type="GO" id="GO:0004674">
    <property type="term" value="F:protein serine/threonine kinase activity"/>
    <property type="evidence" value="ECO:0007669"/>
    <property type="project" value="UniProtKB-KW"/>
</dbReference>
<evidence type="ECO:0000313" key="5">
    <source>
        <dbReference type="EMBL" id="GKU94817.1"/>
    </source>
</evidence>
<dbReference type="PROSITE" id="PS00108">
    <property type="entry name" value="PROTEIN_KINASE_ST"/>
    <property type="match status" value="1"/>
</dbReference>
<keyword evidence="2" id="KW-0547">Nucleotide-binding</keyword>
<sequence length="118" mass="13353">MPWKQRLQIYIDAARGLHYLHKDCSGRIIHRDIKSTNILLNENLIAKVAGFEPSKSALMDQTSVSTWIKAAFGYLNPEYFQTQQLTEKSDVYSFGVVLLEVLCARPAIISGDPQLPMK</sequence>
<keyword evidence="6" id="KW-1185">Reference proteome</keyword>
<dbReference type="PANTHER" id="PTHR47989:SF62">
    <property type="entry name" value="OS05G0423500 PROTEIN"/>
    <property type="match status" value="1"/>
</dbReference>
<keyword evidence="1" id="KW-0418">Kinase</keyword>
<dbReference type="GO" id="GO:0005524">
    <property type="term" value="F:ATP binding"/>
    <property type="evidence" value="ECO:0007669"/>
    <property type="project" value="UniProtKB-KW"/>
</dbReference>
<evidence type="ECO:0000256" key="1">
    <source>
        <dbReference type="ARBA" id="ARBA00022527"/>
    </source>
</evidence>
<protein>
    <recommendedName>
        <fullName evidence="4">Protein kinase domain-containing protein</fullName>
    </recommendedName>
</protein>
<dbReference type="SUPFAM" id="SSF56112">
    <property type="entry name" value="Protein kinase-like (PK-like)"/>
    <property type="match status" value="1"/>
</dbReference>
<reference evidence="5 6" key="1">
    <citation type="journal article" date="2021" name="Commun. Biol.">
        <title>The genome of Shorea leprosula (Dipterocarpaceae) highlights the ecological relevance of drought in aseasonal tropical rainforests.</title>
        <authorList>
            <person name="Ng K.K.S."/>
            <person name="Kobayashi M.J."/>
            <person name="Fawcett J.A."/>
            <person name="Hatakeyama M."/>
            <person name="Paape T."/>
            <person name="Ng C.H."/>
            <person name="Ang C.C."/>
            <person name="Tnah L.H."/>
            <person name="Lee C.T."/>
            <person name="Nishiyama T."/>
            <person name="Sese J."/>
            <person name="O'Brien M.J."/>
            <person name="Copetti D."/>
            <person name="Mohd Noor M.I."/>
            <person name="Ong R.C."/>
            <person name="Putra M."/>
            <person name="Sireger I.Z."/>
            <person name="Indrioko S."/>
            <person name="Kosugi Y."/>
            <person name="Izuno A."/>
            <person name="Isagi Y."/>
            <person name="Lee S.L."/>
            <person name="Shimizu K.K."/>
        </authorList>
    </citation>
    <scope>NUCLEOTIDE SEQUENCE [LARGE SCALE GENOMIC DNA]</scope>
    <source>
        <strain evidence="5">214</strain>
    </source>
</reference>
<feature type="domain" description="Protein kinase" evidence="4">
    <location>
        <begin position="1"/>
        <end position="118"/>
    </location>
</feature>
<name>A0AAV5IAD3_9ROSI</name>
<dbReference type="Proteomes" id="UP001054252">
    <property type="component" value="Unassembled WGS sequence"/>
</dbReference>
<gene>
    <name evidence="5" type="ORF">SLEP1_g8254</name>
</gene>
<dbReference type="InterPro" id="IPR001245">
    <property type="entry name" value="Ser-Thr/Tyr_kinase_cat_dom"/>
</dbReference>
<organism evidence="5 6">
    <name type="scientific">Rubroshorea leprosula</name>
    <dbReference type="NCBI Taxonomy" id="152421"/>
    <lineage>
        <taxon>Eukaryota</taxon>
        <taxon>Viridiplantae</taxon>
        <taxon>Streptophyta</taxon>
        <taxon>Embryophyta</taxon>
        <taxon>Tracheophyta</taxon>
        <taxon>Spermatophyta</taxon>
        <taxon>Magnoliopsida</taxon>
        <taxon>eudicotyledons</taxon>
        <taxon>Gunneridae</taxon>
        <taxon>Pentapetalae</taxon>
        <taxon>rosids</taxon>
        <taxon>malvids</taxon>
        <taxon>Malvales</taxon>
        <taxon>Dipterocarpaceae</taxon>
        <taxon>Rubroshorea</taxon>
    </lineage>
</organism>
<keyword evidence="3" id="KW-0067">ATP-binding</keyword>
<dbReference type="Pfam" id="PF07714">
    <property type="entry name" value="PK_Tyr_Ser-Thr"/>
    <property type="match status" value="1"/>
</dbReference>
<accession>A0AAV5IAD3</accession>
<dbReference type="Gene3D" id="1.10.510.10">
    <property type="entry name" value="Transferase(Phosphotransferase) domain 1"/>
    <property type="match status" value="1"/>
</dbReference>
<evidence type="ECO:0000256" key="2">
    <source>
        <dbReference type="ARBA" id="ARBA00022741"/>
    </source>
</evidence>
<proteinExistence type="predicted"/>
<dbReference type="PROSITE" id="PS50011">
    <property type="entry name" value="PROTEIN_KINASE_DOM"/>
    <property type="match status" value="1"/>
</dbReference>
<keyword evidence="1" id="KW-0723">Serine/threonine-protein kinase</keyword>
<keyword evidence="1" id="KW-0808">Transferase</keyword>
<dbReference type="InterPro" id="IPR011009">
    <property type="entry name" value="Kinase-like_dom_sf"/>
</dbReference>